<evidence type="ECO:0000256" key="1">
    <source>
        <dbReference type="ARBA" id="ARBA00004141"/>
    </source>
</evidence>
<feature type="transmembrane region" description="Helical" evidence="5">
    <location>
        <begin position="394"/>
        <end position="414"/>
    </location>
</feature>
<feature type="transmembrane region" description="Helical" evidence="5">
    <location>
        <begin position="35"/>
        <end position="55"/>
    </location>
</feature>
<keyword evidence="2 5" id="KW-0812">Transmembrane</keyword>
<feature type="transmembrane region" description="Helical" evidence="5">
    <location>
        <begin position="152"/>
        <end position="180"/>
    </location>
</feature>
<evidence type="ECO:0000313" key="6">
    <source>
        <dbReference type="EMBL" id="KAF3056818.1"/>
    </source>
</evidence>
<dbReference type="GO" id="GO:0016020">
    <property type="term" value="C:membrane"/>
    <property type="evidence" value="ECO:0007669"/>
    <property type="project" value="UniProtKB-SubCell"/>
</dbReference>
<keyword evidence="4 5" id="KW-0472">Membrane</keyword>
<reference evidence="6 7" key="1">
    <citation type="submission" date="2018-06" db="EMBL/GenBank/DDBJ databases">
        <title>Genome analysis of cellulolytic fungus Trichoderma lentiforme CFAM-422.</title>
        <authorList>
            <person name="Steindorff A.S."/>
            <person name="Formighieri E.F."/>
            <person name="Midorikawa G.E.O."/>
            <person name="Tamietti M.S."/>
            <person name="Ramos E.Z."/>
            <person name="Silva A.S."/>
            <person name="Bon E.P.S."/>
            <person name="Mendes T.D."/>
            <person name="Damaso M.C.T."/>
            <person name="Favaro L.C.L."/>
        </authorList>
    </citation>
    <scope>NUCLEOTIDE SEQUENCE [LARGE SCALE GENOMIC DNA]</scope>
    <source>
        <strain evidence="6 7">CFAM-422</strain>
    </source>
</reference>
<dbReference type="PANTHER" id="PTHR23507">
    <property type="entry name" value="ZGC:174356"/>
    <property type="match status" value="1"/>
</dbReference>
<dbReference type="InterPro" id="IPR036259">
    <property type="entry name" value="MFS_trans_sf"/>
</dbReference>
<protein>
    <recommendedName>
        <fullName evidence="8">MFS transporter</fullName>
    </recommendedName>
</protein>
<comment type="caution">
    <text evidence="6">The sequence shown here is derived from an EMBL/GenBank/DDBJ whole genome shotgun (WGS) entry which is preliminary data.</text>
</comment>
<dbReference type="EMBL" id="QLNT01000031">
    <property type="protein sequence ID" value="KAF3056818.1"/>
    <property type="molecule type" value="Genomic_DNA"/>
</dbReference>
<sequence>MASSQDGEQAPLLRATHHVDNAREPAVGNAPISRLAIIVKCLLLLAFVGVGKTLIIRPINQIQEDILCHKPNINDTDILDNSTCEQDELSPLQSWTAAFETIMSFLAAAPFGMAADIYGRKRIVQLSIAGIILAQAFDAVICASILTEMVSYWVFMALTYAGSWISIYAGFVCLVASFWISLSLPETLVPDLRSGGPMIASETRIHSSYNFRFTQFLTSMAGLTHRAFTENKKLGMLIVFAVFTTTGSNVPLLVTGRSSQQPGSSNLLILVSTVRSNFLRVILLTTILPLTSHFLVEKLRFSPLRKDMYISRASIVALVTGSLGIAIAKQAQSTIVIAAIYVYALGCGYNPAMYSLLGLLSGGHHIGILYATIGAMQSIGTSITGIMFGTSVEIGPFIFTFMFLAVVVGTLFCLKLEETDDGEPIWIDLDYLESHSNQ</sequence>
<feature type="transmembrane region" description="Helical" evidence="5">
    <location>
        <begin position="308"/>
        <end position="328"/>
    </location>
</feature>
<evidence type="ECO:0000256" key="2">
    <source>
        <dbReference type="ARBA" id="ARBA00022692"/>
    </source>
</evidence>
<feature type="transmembrane region" description="Helical" evidence="5">
    <location>
        <begin position="234"/>
        <end position="254"/>
    </location>
</feature>
<keyword evidence="3 5" id="KW-1133">Transmembrane helix</keyword>
<name>A0A9P5C6C7_9HYPO</name>
<feature type="transmembrane region" description="Helical" evidence="5">
    <location>
        <begin position="274"/>
        <end position="296"/>
    </location>
</feature>
<evidence type="ECO:0008006" key="8">
    <source>
        <dbReference type="Google" id="ProtNLM"/>
    </source>
</evidence>
<feature type="transmembrane region" description="Helical" evidence="5">
    <location>
        <begin position="334"/>
        <end position="356"/>
    </location>
</feature>
<evidence type="ECO:0000313" key="7">
    <source>
        <dbReference type="Proteomes" id="UP000801864"/>
    </source>
</evidence>
<evidence type="ECO:0000256" key="4">
    <source>
        <dbReference type="ARBA" id="ARBA00023136"/>
    </source>
</evidence>
<dbReference type="Proteomes" id="UP000801864">
    <property type="component" value="Unassembled WGS sequence"/>
</dbReference>
<proteinExistence type="predicted"/>
<gene>
    <name evidence="6" type="ORF">CFAM422_012636</name>
</gene>
<dbReference type="GO" id="GO:0022857">
    <property type="term" value="F:transmembrane transporter activity"/>
    <property type="evidence" value="ECO:0007669"/>
    <property type="project" value="TreeGrafter"/>
</dbReference>
<evidence type="ECO:0000256" key="5">
    <source>
        <dbReference type="SAM" id="Phobius"/>
    </source>
</evidence>
<comment type="subcellular location">
    <subcellularLocation>
        <location evidence="1">Membrane</location>
        <topology evidence="1">Multi-pass membrane protein</topology>
    </subcellularLocation>
</comment>
<evidence type="ECO:0000256" key="3">
    <source>
        <dbReference type="ARBA" id="ARBA00022989"/>
    </source>
</evidence>
<feature type="transmembrane region" description="Helical" evidence="5">
    <location>
        <begin position="368"/>
        <end position="388"/>
    </location>
</feature>
<feature type="transmembrane region" description="Helical" evidence="5">
    <location>
        <begin position="123"/>
        <end position="146"/>
    </location>
</feature>
<accession>A0A9P5C6C7</accession>
<dbReference type="AlphaFoldDB" id="A0A9P5C6C7"/>
<dbReference type="SUPFAM" id="SSF103473">
    <property type="entry name" value="MFS general substrate transporter"/>
    <property type="match status" value="1"/>
</dbReference>
<organism evidence="6 7">
    <name type="scientific">Trichoderma lentiforme</name>
    <dbReference type="NCBI Taxonomy" id="1567552"/>
    <lineage>
        <taxon>Eukaryota</taxon>
        <taxon>Fungi</taxon>
        <taxon>Dikarya</taxon>
        <taxon>Ascomycota</taxon>
        <taxon>Pezizomycotina</taxon>
        <taxon>Sordariomycetes</taxon>
        <taxon>Hypocreomycetidae</taxon>
        <taxon>Hypocreales</taxon>
        <taxon>Hypocreaceae</taxon>
        <taxon>Trichoderma</taxon>
    </lineage>
</organism>
<dbReference type="Gene3D" id="1.20.1250.20">
    <property type="entry name" value="MFS general substrate transporter like domains"/>
    <property type="match status" value="1"/>
</dbReference>
<dbReference type="PANTHER" id="PTHR23507:SF1">
    <property type="entry name" value="FI18259P1-RELATED"/>
    <property type="match status" value="1"/>
</dbReference>
<keyword evidence="7" id="KW-1185">Reference proteome</keyword>